<keyword evidence="1" id="KW-0812">Transmembrane</keyword>
<sequence>MAPCISSLVDKPIRRIGQFLFIVMIVMQEVNSIGCFVCFSFNGSDPTCEDTFNSTIFHKELNRIGVSNYHYPCWALKKKRQGLFPADHCIKVNGHRIDDVSQTMVIRTCALDSGTFTADTEIVRISHCGHFKYKGYQYSGCVQSCDTDGCNGASRMSKHLYLSYVASVIVVILAALHYQNLSDFMNMWSEMTDRLFIHVLICNVCAVLLLVALSYVSLFMIDDRSWISFLGSFSVLPLPLR</sequence>
<feature type="transmembrane region" description="Helical" evidence="1">
    <location>
        <begin position="195"/>
        <end position="221"/>
    </location>
</feature>
<gene>
    <name evidence="2 6" type="ORF">Bm2489</name>
    <name evidence="3" type="ORF">BM_BM2489</name>
    <name evidence="2" type="ORF">BM_Bm2489</name>
</gene>
<name>A0A0J9XYE4_BRUMA</name>
<dbReference type="WormBase" id="Bm2489">
    <property type="protein sequence ID" value="BM06005"/>
    <property type="gene ID" value="WBGene00222750"/>
</dbReference>
<accession>A0A4E9FRI0</accession>
<reference evidence="2" key="2">
    <citation type="submission" date="2012-12" db="EMBL/GenBank/DDBJ databases">
        <authorList>
            <person name="Gao Y.W."/>
            <person name="Fan S.T."/>
            <person name="Sun H.T."/>
            <person name="Wang Z."/>
            <person name="Gao X.L."/>
            <person name="Li Y.G."/>
            <person name="Wang T.C."/>
            <person name="Zhang K."/>
            <person name="Xu W.W."/>
            <person name="Yu Z.J."/>
            <person name="Xia X.Z."/>
        </authorList>
    </citation>
    <scope>NUCLEOTIDE SEQUENCE</scope>
    <source>
        <strain evidence="2">FR3</strain>
    </source>
</reference>
<accession>A0A0J9XYE4</accession>
<dbReference type="WBParaSite" id="Bm2489.1">
    <property type="protein sequence ID" value="Bm2489.1"/>
    <property type="gene ID" value="WBGene00222750"/>
</dbReference>
<keyword evidence="1" id="KW-1133">Transmembrane helix</keyword>
<feature type="transmembrane region" description="Helical" evidence="1">
    <location>
        <begin position="161"/>
        <end position="179"/>
    </location>
</feature>
<dbReference type="AlphaFoldDB" id="A0A0J9XYE4"/>
<evidence type="ECO:0000313" key="6">
    <source>
        <dbReference type="WormBase" id="Bm2489"/>
    </source>
</evidence>
<dbReference type="EMBL" id="LN856998">
    <property type="protein sequence ID" value="CDP98386.2"/>
    <property type="molecule type" value="Genomic_DNA"/>
</dbReference>
<dbReference type="CTD" id="6105887"/>
<evidence type="ECO:0000256" key="1">
    <source>
        <dbReference type="SAM" id="Phobius"/>
    </source>
</evidence>
<dbReference type="PANTHER" id="PTHR38332:SF1">
    <property type="entry name" value="RE49668P"/>
    <property type="match status" value="1"/>
</dbReference>
<dbReference type="OrthoDB" id="428346at2759"/>
<dbReference type="PANTHER" id="PTHR38332">
    <property type="entry name" value="PROTEIN CBG11604"/>
    <property type="match status" value="1"/>
</dbReference>
<dbReference type="EMBL" id="CAAKNF010000195">
    <property type="protein sequence ID" value="VIO99025.1"/>
    <property type="molecule type" value="Genomic_DNA"/>
</dbReference>
<keyword evidence="4" id="KW-1185">Reference proteome</keyword>
<dbReference type="KEGG" id="bmy:BM_BM2489"/>
<protein>
    <submittedName>
        <fullName evidence="2">Bm2489</fullName>
    </submittedName>
    <submittedName>
        <fullName evidence="3 5">RE49668p, putative</fullName>
    </submittedName>
</protein>
<evidence type="ECO:0000313" key="4">
    <source>
        <dbReference type="Proteomes" id="UP000006672"/>
    </source>
</evidence>
<keyword evidence="1" id="KW-0472">Membrane</keyword>
<dbReference type="RefSeq" id="XP_001902466.1">
    <property type="nucleotide sequence ID" value="XM_001902431.1"/>
</dbReference>
<evidence type="ECO:0000313" key="5">
    <source>
        <dbReference type="WBParaSite" id="Bm2489.1"/>
    </source>
</evidence>
<organism evidence="2">
    <name type="scientific">Brugia malayi</name>
    <name type="common">Filarial nematode worm</name>
    <dbReference type="NCBI Taxonomy" id="6279"/>
    <lineage>
        <taxon>Eukaryota</taxon>
        <taxon>Metazoa</taxon>
        <taxon>Ecdysozoa</taxon>
        <taxon>Nematoda</taxon>
        <taxon>Chromadorea</taxon>
        <taxon>Rhabditida</taxon>
        <taxon>Spirurina</taxon>
        <taxon>Spiruromorpha</taxon>
        <taxon>Filarioidea</taxon>
        <taxon>Onchocercidae</taxon>
        <taxon>Brugia</taxon>
    </lineage>
</organism>
<dbReference type="Proteomes" id="UP000006672">
    <property type="component" value="Unassembled WGS sequence"/>
</dbReference>
<evidence type="ECO:0000313" key="3">
    <source>
        <dbReference type="EMBL" id="VIO99025.1"/>
    </source>
</evidence>
<reference evidence="3" key="3">
    <citation type="submission" date="2019-04" db="EMBL/GenBank/DDBJ databases">
        <authorList>
            <person name="Howe K."/>
            <person name="Paulini M."/>
            <person name="Williams G."/>
        </authorList>
    </citation>
    <scope>NUCLEOTIDE SEQUENCE [LARGE SCALE GENOMIC DNA]</scope>
    <source>
        <strain evidence="3">FR3</strain>
    </source>
</reference>
<accession>A0A0K0J678</accession>
<dbReference type="GeneID" id="6105887"/>
<proteinExistence type="predicted"/>
<reference evidence="2 4" key="1">
    <citation type="journal article" date="2007" name="Science">
        <title>Draft genome of the filarial nematode parasite Brugia malayi.</title>
        <authorList>
            <person name="Ghedin E."/>
            <person name="Wang S."/>
            <person name="Spiro D."/>
            <person name="Caler E."/>
            <person name="Zhao Q."/>
            <person name="Crabtree J."/>
            <person name="Allen J.E."/>
            <person name="Delcher A.L."/>
            <person name="Guiliano D.B."/>
            <person name="Miranda-Saavedra D."/>
            <person name="Angiuoli S.V."/>
            <person name="Creasy T."/>
            <person name="Amedeo P."/>
            <person name="Haas B."/>
            <person name="El-Sayed N.M."/>
            <person name="Wortman J.R."/>
            <person name="Feldblyum T."/>
            <person name="Tallon L."/>
            <person name="Schatz M."/>
            <person name="Shumway M."/>
            <person name="Koo H."/>
            <person name="Salzberg S.L."/>
            <person name="Schobel S."/>
            <person name="Pertea M."/>
            <person name="Pop M."/>
            <person name="White O."/>
            <person name="Barton G.J."/>
            <person name="Carlow C.K."/>
            <person name="Crawford M.J."/>
            <person name="Daub J."/>
            <person name="Dimmic M.W."/>
            <person name="Estes C.F."/>
            <person name="Foster J.M."/>
            <person name="Ganatra M."/>
            <person name="Gregory W.F."/>
            <person name="Johnson N.M."/>
            <person name="Jin J."/>
            <person name="Komuniecki R."/>
            <person name="Korf I."/>
            <person name="Kumar S."/>
            <person name="Laney S."/>
            <person name="Li B.W."/>
            <person name="Li W."/>
            <person name="Lindblom T.H."/>
            <person name="Lustigman S."/>
            <person name="Ma D."/>
            <person name="Maina C.V."/>
            <person name="Martin D.M."/>
            <person name="McCarter J.P."/>
            <person name="McReynolds L."/>
            <person name="Mitreva M."/>
            <person name="Nutman T.B."/>
            <person name="Parkinson J."/>
            <person name="Peregrin-Alvarez J.M."/>
            <person name="Poole C."/>
            <person name="Ren Q."/>
            <person name="Saunders L."/>
            <person name="Sluder A.E."/>
            <person name="Smith K."/>
            <person name="Stanke M."/>
            <person name="Unnasch T.R."/>
            <person name="Ware J."/>
            <person name="Wei A.D."/>
            <person name="Weil G."/>
            <person name="Williams D.J."/>
            <person name="Zhang Y."/>
            <person name="Williams S.A."/>
            <person name="Fraser-Liggett C."/>
            <person name="Slatko B."/>
            <person name="Blaxter M.L."/>
            <person name="Scott A.L."/>
        </authorList>
    </citation>
    <scope>NUCLEOTIDE SEQUENCE</scope>
    <source>
        <strain evidence="2 4">FR3</strain>
    </source>
</reference>
<evidence type="ECO:0000313" key="2">
    <source>
        <dbReference type="EMBL" id="CDP98386.2"/>
    </source>
</evidence>
<reference evidence="5" key="4">
    <citation type="submission" date="2022-04" db="UniProtKB">
        <authorList>
            <consortium name="WormBaseParasite"/>
        </authorList>
    </citation>
    <scope>IDENTIFICATION</scope>
</reference>